<dbReference type="InterPro" id="IPR049052">
    <property type="entry name" value="nSTAND1"/>
</dbReference>
<dbReference type="PROSITE" id="PS50294">
    <property type="entry name" value="WD_REPEATS_REGION"/>
    <property type="match status" value="14"/>
</dbReference>
<evidence type="ECO:0000256" key="1">
    <source>
        <dbReference type="ARBA" id="ARBA00022574"/>
    </source>
</evidence>
<feature type="repeat" description="WD" evidence="3">
    <location>
        <begin position="808"/>
        <end position="849"/>
    </location>
</feature>
<dbReference type="InterPro" id="IPR020472">
    <property type="entry name" value="WD40_PAC1"/>
</dbReference>
<dbReference type="SUPFAM" id="SSF50978">
    <property type="entry name" value="WD40 repeat-like"/>
    <property type="match status" value="2"/>
</dbReference>
<feature type="repeat" description="WD" evidence="3">
    <location>
        <begin position="1312"/>
        <end position="1345"/>
    </location>
</feature>
<dbReference type="InterPro" id="IPR015943">
    <property type="entry name" value="WD40/YVTN_repeat-like_dom_sf"/>
</dbReference>
<dbReference type="Gene3D" id="3.40.50.300">
    <property type="entry name" value="P-loop containing nucleotide triphosphate hydrolases"/>
    <property type="match status" value="1"/>
</dbReference>
<dbReference type="Pfam" id="PF13365">
    <property type="entry name" value="Trypsin_2"/>
    <property type="match status" value="1"/>
</dbReference>
<dbReference type="SUPFAM" id="SSF52540">
    <property type="entry name" value="P-loop containing nucleoside triphosphate hydrolases"/>
    <property type="match status" value="1"/>
</dbReference>
<feature type="repeat" description="WD" evidence="3">
    <location>
        <begin position="1186"/>
        <end position="1227"/>
    </location>
</feature>
<dbReference type="InterPro" id="IPR036322">
    <property type="entry name" value="WD40_repeat_dom_sf"/>
</dbReference>
<evidence type="ECO:0000259" key="4">
    <source>
        <dbReference type="Pfam" id="PF20703"/>
    </source>
</evidence>
<feature type="repeat" description="WD" evidence="3">
    <location>
        <begin position="892"/>
        <end position="933"/>
    </location>
</feature>
<dbReference type="InterPro" id="IPR019775">
    <property type="entry name" value="WD40_repeat_CS"/>
</dbReference>
<dbReference type="PANTHER" id="PTHR22847">
    <property type="entry name" value="WD40 REPEAT PROTEIN"/>
    <property type="match status" value="1"/>
</dbReference>
<dbReference type="RefSeq" id="WP_369246754.1">
    <property type="nucleotide sequence ID" value="NZ_CP163443.1"/>
</dbReference>
<dbReference type="InterPro" id="IPR027417">
    <property type="entry name" value="P-loop_NTPase"/>
</dbReference>
<dbReference type="InterPro" id="IPR001680">
    <property type="entry name" value="WD40_rpt"/>
</dbReference>
<dbReference type="Gene3D" id="2.130.10.10">
    <property type="entry name" value="YVTN repeat-like/Quinoprotein amine dehydrogenase"/>
    <property type="match status" value="6"/>
</dbReference>
<keyword evidence="1 3" id="KW-0853">WD repeat</keyword>
<dbReference type="PROSITE" id="PS00678">
    <property type="entry name" value="WD_REPEATS_1"/>
    <property type="match status" value="13"/>
</dbReference>
<dbReference type="Pfam" id="PF00400">
    <property type="entry name" value="WD40"/>
    <property type="match status" value="9"/>
</dbReference>
<feature type="repeat" description="WD" evidence="3">
    <location>
        <begin position="766"/>
        <end position="807"/>
    </location>
</feature>
<dbReference type="Gene3D" id="2.40.10.120">
    <property type="match status" value="1"/>
</dbReference>
<evidence type="ECO:0000313" key="5">
    <source>
        <dbReference type="EMBL" id="XDQ53501.1"/>
    </source>
</evidence>
<feature type="repeat" description="WD" evidence="3">
    <location>
        <begin position="976"/>
        <end position="1017"/>
    </location>
</feature>
<dbReference type="EMBL" id="CP163443">
    <property type="protein sequence ID" value="XDQ53501.1"/>
    <property type="molecule type" value="Genomic_DNA"/>
</dbReference>
<dbReference type="Pfam" id="PF20703">
    <property type="entry name" value="nSTAND1"/>
    <property type="match status" value="1"/>
</dbReference>
<feature type="repeat" description="WD" evidence="3">
    <location>
        <begin position="1270"/>
        <end position="1311"/>
    </location>
</feature>
<accession>A0AB39RG35</accession>
<dbReference type="InterPro" id="IPR009003">
    <property type="entry name" value="Peptidase_S1_PA"/>
</dbReference>
<dbReference type="Pfam" id="PF25173">
    <property type="entry name" value="Beta-prop_WDR3_1st"/>
    <property type="match status" value="1"/>
</dbReference>
<dbReference type="SUPFAM" id="SSF50494">
    <property type="entry name" value="Trypsin-like serine proteases"/>
    <property type="match status" value="1"/>
</dbReference>
<feature type="repeat" description="WD" evidence="3">
    <location>
        <begin position="1144"/>
        <end position="1185"/>
    </location>
</feature>
<gene>
    <name evidence="5" type="ORF">AB5J53_18425</name>
</gene>
<feature type="domain" description="Novel STAND NTPase 1" evidence="4">
    <location>
        <begin position="223"/>
        <end position="635"/>
    </location>
</feature>
<feature type="repeat" description="WD" evidence="3">
    <location>
        <begin position="1228"/>
        <end position="1269"/>
    </location>
</feature>
<dbReference type="SMART" id="SM00320">
    <property type="entry name" value="WD40"/>
    <property type="match status" value="14"/>
</dbReference>
<feature type="repeat" description="WD" evidence="3">
    <location>
        <begin position="1018"/>
        <end position="1059"/>
    </location>
</feature>
<feature type="repeat" description="WD" evidence="3">
    <location>
        <begin position="1102"/>
        <end position="1143"/>
    </location>
</feature>
<organism evidence="5">
    <name type="scientific">Streptomyces sp. R41</name>
    <dbReference type="NCBI Taxonomy" id="3238632"/>
    <lineage>
        <taxon>Bacteria</taxon>
        <taxon>Bacillati</taxon>
        <taxon>Actinomycetota</taxon>
        <taxon>Actinomycetes</taxon>
        <taxon>Kitasatosporales</taxon>
        <taxon>Streptomycetaceae</taxon>
        <taxon>Streptomyces</taxon>
    </lineage>
</organism>
<protein>
    <submittedName>
        <fullName evidence="5">Trypsin-like peptidase domain-containing protein</fullName>
    </submittedName>
</protein>
<dbReference type="PROSITE" id="PS50082">
    <property type="entry name" value="WD_REPEATS_2"/>
    <property type="match status" value="14"/>
</dbReference>
<evidence type="ECO:0000256" key="2">
    <source>
        <dbReference type="ARBA" id="ARBA00022737"/>
    </source>
</evidence>
<sequence>MADPVDSTESPAGGGLASDLLAAVAQILGPDGRVAGAGFLVDEGVLVTCAHVVQAAGGGPGEQVRLSFPHVEGADGVEGHVLDELWRAPDDEDVAFIRLSGASAGMRTLPLGSAEGSRGHQVRSFGFPAQAPPDGHFGFGVAGALLPASDGTGAHLQLTAANDLTTGFSGGPVLDEVTGLVIGMLTEIAAPDEYERGQGIAYVTPTQVLREILPELAEQDVCPYRGLEPFTAEQARWFEGRKDAVRQVVTNLALQRRLTLLLGPSGSGKSSLIQAGVLRALTAGALPGSDLWLPVLARPRQDLLAEIERAGLPGAITDGIAAAVTRRFAAEPAHQRILLIIDQFEELFTQTTNGHRRSLTAVADQIATAVESHADLSVILVMRDDFYPQLAALAPRLLDAAMPGLLNVPGTLSQQDLHDIITLPAQDVGLHFQPGLPERIITDVLAITPEAATTRQAPVTVLPLLELTLSQLWLRRQDGYLTHEAYRRIGAVSGSLTTWCDSALDDLSDDQRRIARRTLTSLVHPADRSRRIPAVRAQVPLDELRDLAADPGDSPDGDVDAVMDTLTCHRIITTQTLRDPQRPDAPPGEPVAELIHDALVRDWGTLREWVRQDHRFHEWLDRTHERSARWAEKNDAGDLLGGTALEEGLEWSRRRRLPGDITAFLRASKQRQQAAIRRSRRLNTILAALLVLALLAAGGTLWQWRTAVDERQAALSRQLAAQSDTLIGANPELASLLAVQAYRTSHTPESIEGLRTAAALPLHRRLAGHTKTVWSVAFSPDGHTLATAGGDHTVRLWNVATGKTRTTLIGHTGEVTSLAFSPDGHTLATASSDGPVQLWNVASGKIRTTLTGHTSAVWSVAFSPDGHTLATASTDHTVRLWNLATGKTRTTLTGHTGEVWSVAFSPDGHTLATASADKTARLWDVTAGKTRTILTGHTGTVWLVAFSPDGHTLATGSADLTARLWNVSTGKTRTTLIGHTNTVASVAFSPDGHTLATGSGDHTVRLWDVTTGATRTSLIGHTNQVESVAFSPDGHTLATAGDDHTVRLWDVTTGATRTSLIGHTNTVYSVAFSPDGHTLATASADKTARLWDVTTGKTRATLTGHTGEVTSVAFSPDGHTLATAGADKSARLWDVTAGKTRTTLTGHTDAVQSVAFSPDGHTLATASIDYTVRLWDVTTGKTRTTLTEHAGPVYSVAFSPDGHTLATASGDYTARLWNVATGKTRTTLTGHTDTVWSVAFSPDGHTLTTASADYTARLWNVATGKTRTTLTGHTGEVTSVAFSPDSHTLATTSADTTVRLWDVATGKTRTTLIGHTDTLQSAAFSPDGHTLATTSADKTARVWDVTLPKPSAAIQKICRAVNRDLTPQERTAYLPGQSVGPVCPSHH</sequence>
<dbReference type="PRINTS" id="PR00320">
    <property type="entry name" value="GPROTEINBRPT"/>
</dbReference>
<feature type="repeat" description="WD" evidence="3">
    <location>
        <begin position="1060"/>
        <end position="1101"/>
    </location>
</feature>
<dbReference type="PANTHER" id="PTHR22847:SF637">
    <property type="entry name" value="WD REPEAT DOMAIN 5B"/>
    <property type="match status" value="1"/>
</dbReference>
<proteinExistence type="predicted"/>
<feature type="repeat" description="WD" evidence="3">
    <location>
        <begin position="934"/>
        <end position="975"/>
    </location>
</feature>
<dbReference type="CDD" id="cd00200">
    <property type="entry name" value="WD40"/>
    <property type="match status" value="2"/>
</dbReference>
<feature type="repeat" description="WD" evidence="3">
    <location>
        <begin position="850"/>
        <end position="891"/>
    </location>
</feature>
<name>A0AB39RG35_9ACTN</name>
<reference evidence="5" key="1">
    <citation type="submission" date="2024-07" db="EMBL/GenBank/DDBJ databases">
        <authorList>
            <person name="Yu S.T."/>
        </authorList>
    </citation>
    <scope>NUCLEOTIDE SEQUENCE</scope>
    <source>
        <strain evidence="5">R41</strain>
    </source>
</reference>
<evidence type="ECO:0000256" key="3">
    <source>
        <dbReference type="PROSITE-ProRule" id="PRU00221"/>
    </source>
</evidence>
<keyword evidence="2" id="KW-0677">Repeat</keyword>